<dbReference type="EMBL" id="KB741028">
    <property type="protein sequence ID" value="ENN74791.1"/>
    <property type="molecule type" value="Genomic_DNA"/>
</dbReference>
<sequence length="115" mass="12770">MSVKKWFKNFRSGHINISNGEHSLLHISATTAQIIEKSPQKVIFRHGNASAHTSAVAAEKLMKLGFQVVSLGLLLVLQDEEMFGGKKFSNEEVIAKSNAYLTDLEKSYYSEGINN</sequence>
<dbReference type="AlphaFoldDB" id="N6U2E1"/>
<accession>N6U2E1</accession>
<dbReference type="HOGENOM" id="CLU_2111345_0_0_1"/>
<gene>
    <name evidence="1" type="ORF">YQE_08564</name>
</gene>
<protein>
    <submittedName>
        <fullName evidence="1">Uncharacterized protein</fullName>
    </submittedName>
</protein>
<organism evidence="1">
    <name type="scientific">Dendroctonus ponderosae</name>
    <name type="common">Mountain pine beetle</name>
    <dbReference type="NCBI Taxonomy" id="77166"/>
    <lineage>
        <taxon>Eukaryota</taxon>
        <taxon>Metazoa</taxon>
        <taxon>Ecdysozoa</taxon>
        <taxon>Arthropoda</taxon>
        <taxon>Hexapoda</taxon>
        <taxon>Insecta</taxon>
        <taxon>Pterygota</taxon>
        <taxon>Neoptera</taxon>
        <taxon>Endopterygota</taxon>
        <taxon>Coleoptera</taxon>
        <taxon>Polyphaga</taxon>
        <taxon>Cucujiformia</taxon>
        <taxon>Curculionidae</taxon>
        <taxon>Scolytinae</taxon>
        <taxon>Dendroctonus</taxon>
    </lineage>
</organism>
<reference evidence="1" key="1">
    <citation type="journal article" date="2013" name="Genome Biol.">
        <title>Draft genome of the mountain pine beetle, Dendroctonus ponderosae Hopkins, a major forest pest.</title>
        <authorList>
            <person name="Keeling C.I."/>
            <person name="Yuen M.M."/>
            <person name="Liao N.Y."/>
            <person name="Docking T.R."/>
            <person name="Chan S.K."/>
            <person name="Taylor G.A."/>
            <person name="Palmquist D.L."/>
            <person name="Jackman S.D."/>
            <person name="Nguyen A."/>
            <person name="Li M."/>
            <person name="Henderson H."/>
            <person name="Janes J.K."/>
            <person name="Zhao Y."/>
            <person name="Pandoh P."/>
            <person name="Moore R."/>
            <person name="Sperling F.A."/>
            <person name="Huber D.P."/>
            <person name="Birol I."/>
            <person name="Jones S.J."/>
            <person name="Bohlmann J."/>
        </authorList>
    </citation>
    <scope>NUCLEOTIDE SEQUENCE</scope>
</reference>
<proteinExistence type="predicted"/>
<name>N6U2E1_DENPD</name>
<evidence type="ECO:0000313" key="1">
    <source>
        <dbReference type="EMBL" id="ENN74791.1"/>
    </source>
</evidence>
<feature type="non-terminal residue" evidence="1">
    <location>
        <position position="1"/>
    </location>
</feature>